<organism evidence="1 2">
    <name type="scientific">Sporichthya brevicatena</name>
    <dbReference type="NCBI Taxonomy" id="171442"/>
    <lineage>
        <taxon>Bacteria</taxon>
        <taxon>Bacillati</taxon>
        <taxon>Actinomycetota</taxon>
        <taxon>Actinomycetes</taxon>
        <taxon>Sporichthyales</taxon>
        <taxon>Sporichthyaceae</taxon>
        <taxon>Sporichthya</taxon>
    </lineage>
</organism>
<evidence type="ECO:0000313" key="1">
    <source>
        <dbReference type="EMBL" id="GAA0623946.1"/>
    </source>
</evidence>
<keyword evidence="2" id="KW-1185">Reference proteome</keyword>
<evidence type="ECO:0000313" key="2">
    <source>
        <dbReference type="Proteomes" id="UP001500957"/>
    </source>
</evidence>
<gene>
    <name evidence="1" type="ORF">GCM10009547_28830</name>
</gene>
<protein>
    <submittedName>
        <fullName evidence="1">Uncharacterized protein</fullName>
    </submittedName>
</protein>
<accession>A0ABN1GYW0</accession>
<dbReference type="EMBL" id="BAAAHE010000023">
    <property type="protein sequence ID" value="GAA0623946.1"/>
    <property type="molecule type" value="Genomic_DNA"/>
</dbReference>
<name>A0ABN1GYW0_9ACTN</name>
<proteinExistence type="predicted"/>
<dbReference type="RefSeq" id="WP_344605909.1">
    <property type="nucleotide sequence ID" value="NZ_BAAAHE010000023.1"/>
</dbReference>
<comment type="caution">
    <text evidence="1">The sequence shown here is derived from an EMBL/GenBank/DDBJ whole genome shotgun (WGS) entry which is preliminary data.</text>
</comment>
<reference evidence="1 2" key="1">
    <citation type="journal article" date="2019" name="Int. J. Syst. Evol. Microbiol.">
        <title>The Global Catalogue of Microorganisms (GCM) 10K type strain sequencing project: providing services to taxonomists for standard genome sequencing and annotation.</title>
        <authorList>
            <consortium name="The Broad Institute Genomics Platform"/>
            <consortium name="The Broad Institute Genome Sequencing Center for Infectious Disease"/>
            <person name="Wu L."/>
            <person name="Ma J."/>
        </authorList>
    </citation>
    <scope>NUCLEOTIDE SEQUENCE [LARGE SCALE GENOMIC DNA]</scope>
    <source>
        <strain evidence="1 2">JCM 10671</strain>
    </source>
</reference>
<sequence>MPVLPSVRGSELDPIRSQLVQLDRWENEGGRVVESIVRYVPNPRDRELAESRPNLTRV</sequence>
<dbReference type="Proteomes" id="UP001500957">
    <property type="component" value="Unassembled WGS sequence"/>
</dbReference>